<feature type="transmembrane region" description="Helical" evidence="9">
    <location>
        <begin position="282"/>
        <end position="299"/>
    </location>
</feature>
<dbReference type="GO" id="GO:0005886">
    <property type="term" value="C:plasma membrane"/>
    <property type="evidence" value="ECO:0007669"/>
    <property type="project" value="UniProtKB-SubCell"/>
</dbReference>
<proteinExistence type="inferred from homology"/>
<evidence type="ECO:0000256" key="2">
    <source>
        <dbReference type="ARBA" id="ARBA00022448"/>
    </source>
</evidence>
<evidence type="ECO:0000256" key="3">
    <source>
        <dbReference type="ARBA" id="ARBA00022475"/>
    </source>
</evidence>
<dbReference type="Proteomes" id="UP001233172">
    <property type="component" value="Unassembled WGS sequence"/>
</dbReference>
<keyword evidence="6 9" id="KW-0406">Ion transport</keyword>
<dbReference type="Pfam" id="PF00876">
    <property type="entry name" value="Innexin"/>
    <property type="match status" value="2"/>
</dbReference>
<sequence>MGNLNAKAMMSSMGKQGLGERNEQDKRFSDKCATRRGAGIYSKGMESFLSKLPNLQIRDKIRVDDTVDQLHHFVTVYLFASFALMIGLKEYAGTPLDCWVTLANFKHFHDHVNSYCWTHRLYRYPDKHNLSKVSQHGYHLISFFYVCVKCSPFSFLCLYRKKQIKSTMEKVIGMLKSLNIKATIRDDDTVDQLHHVFTVFMLAAFGIVIGLKEYTEGPLNCWLNYTMKHFQDHANYYCWMNKLYRYPNPDNLSQVPYELDSDGGPQNTTLLHNSETVGQINFYRWITVIFLVQALLFKLPNLVWNICNEYSGTQIEKMVTMIADSSFDSKEKKATTFSSVAEYLETWLKINRKPFWFMKNRVTQQSKKILRYWMVCLGANTRNYLSTMYLVIKAAFLLNVVLQFIMLTAFLDFNYWHYGAKALEIYHKTRSTQDRTHFPRVALCHFQVRGSGHWIQCLLTINMLLEKLLIVEWFWLMVLLCITIYSLFNWLARILRTGQSVKFIVKYLSVFNDDGTLPQDGKRTVLTFVRDYLGNDGVFMLRILALNTNDVVMSELICSVWKRYIDYNNTSSGKEDPEKAPEPSCDITMDDVELKPLTSNDKLNDELHIQ</sequence>
<feature type="transmembrane region" description="Helical" evidence="9">
    <location>
        <begin position="473"/>
        <end position="492"/>
    </location>
</feature>
<dbReference type="PROSITE" id="PS51013">
    <property type="entry name" value="PANNEXIN"/>
    <property type="match status" value="1"/>
</dbReference>
<evidence type="ECO:0000313" key="11">
    <source>
        <dbReference type="EMBL" id="KAK0060087.1"/>
    </source>
</evidence>
<keyword evidence="4 9" id="KW-0812">Transmembrane</keyword>
<keyword evidence="3" id="KW-1003">Cell membrane</keyword>
<feature type="transmembrane region" description="Helical" evidence="9">
    <location>
        <begin position="193"/>
        <end position="211"/>
    </location>
</feature>
<evidence type="ECO:0000256" key="5">
    <source>
        <dbReference type="ARBA" id="ARBA00022989"/>
    </source>
</evidence>
<feature type="transmembrane region" description="Helical" evidence="9">
    <location>
        <begin position="390"/>
        <end position="411"/>
    </location>
</feature>
<evidence type="ECO:0000256" key="7">
    <source>
        <dbReference type="ARBA" id="ARBA00023136"/>
    </source>
</evidence>
<dbReference type="GO" id="GO:0005243">
    <property type="term" value="F:gap junction channel activity"/>
    <property type="evidence" value="ECO:0007669"/>
    <property type="project" value="TreeGrafter"/>
</dbReference>
<keyword evidence="7 9" id="KW-0472">Membrane</keyword>
<reference evidence="11" key="2">
    <citation type="submission" date="2023-04" db="EMBL/GenBank/DDBJ databases">
        <authorList>
            <person name="Bu L."/>
            <person name="Lu L."/>
            <person name="Laidemitt M.R."/>
            <person name="Zhang S.M."/>
            <person name="Mutuku M."/>
            <person name="Mkoji G."/>
            <person name="Steinauer M."/>
            <person name="Loker E.S."/>
        </authorList>
    </citation>
    <scope>NUCLEOTIDE SEQUENCE</scope>
    <source>
        <strain evidence="11">KasaAsao</strain>
        <tissue evidence="11">Whole Snail</tissue>
    </source>
</reference>
<dbReference type="EMBL" id="JASAOG010000038">
    <property type="protein sequence ID" value="KAK0060087.1"/>
    <property type="molecule type" value="Genomic_DNA"/>
</dbReference>
<comment type="caution">
    <text evidence="9">Lacks conserved residue(s) required for the propagation of feature annotation.</text>
</comment>
<dbReference type="PANTHER" id="PTHR11893:SF36">
    <property type="entry name" value="INNEXIN-5"/>
    <property type="match status" value="1"/>
</dbReference>
<comment type="subcellular location">
    <subcellularLocation>
        <location evidence="1 9">Cell membrane</location>
        <topology evidence="1 9">Multi-pass membrane protein</topology>
    </subcellularLocation>
</comment>
<dbReference type="GO" id="GO:0005921">
    <property type="term" value="C:gap junction"/>
    <property type="evidence" value="ECO:0007669"/>
    <property type="project" value="UniProtKB-UniRule"/>
</dbReference>
<comment type="similarity">
    <text evidence="9">Belongs to the pannexin family.</text>
</comment>
<evidence type="ECO:0000256" key="6">
    <source>
        <dbReference type="ARBA" id="ARBA00023065"/>
    </source>
</evidence>
<comment type="function">
    <text evidence="9">Structural component of the gap junctions.</text>
</comment>
<dbReference type="PRINTS" id="PR01262">
    <property type="entry name" value="INNEXIN"/>
</dbReference>
<feature type="region of interest" description="Disordered" evidence="10">
    <location>
        <begin position="1"/>
        <end position="28"/>
    </location>
</feature>
<evidence type="ECO:0000256" key="10">
    <source>
        <dbReference type="SAM" id="MobiDB-lite"/>
    </source>
</evidence>
<name>A0AAD8BSL1_BIOPF</name>
<reference evidence="11" key="1">
    <citation type="journal article" date="2023" name="PLoS Negl. Trop. Dis.">
        <title>A genome sequence for Biomphalaria pfeifferi, the major vector snail for the human-infecting parasite Schistosoma mansoni.</title>
        <authorList>
            <person name="Bu L."/>
            <person name="Lu L."/>
            <person name="Laidemitt M.R."/>
            <person name="Zhang S.M."/>
            <person name="Mutuku M."/>
            <person name="Mkoji G."/>
            <person name="Steinauer M."/>
            <person name="Loker E.S."/>
        </authorList>
    </citation>
    <scope>NUCLEOTIDE SEQUENCE</scope>
    <source>
        <strain evidence="11">KasaAsao</strain>
    </source>
</reference>
<keyword evidence="8 9" id="KW-0407">Ion channel</keyword>
<dbReference type="GO" id="GO:0034220">
    <property type="term" value="P:monoatomic ion transmembrane transport"/>
    <property type="evidence" value="ECO:0007669"/>
    <property type="project" value="UniProtKB-KW"/>
</dbReference>
<evidence type="ECO:0000256" key="8">
    <source>
        <dbReference type="ARBA" id="ARBA00023303"/>
    </source>
</evidence>
<comment type="caution">
    <text evidence="11">The sequence shown here is derived from an EMBL/GenBank/DDBJ whole genome shotgun (WGS) entry which is preliminary data.</text>
</comment>
<evidence type="ECO:0000256" key="9">
    <source>
        <dbReference type="RuleBase" id="RU010713"/>
    </source>
</evidence>
<dbReference type="PANTHER" id="PTHR11893">
    <property type="entry name" value="INNEXIN"/>
    <property type="match status" value="1"/>
</dbReference>
<feature type="compositionally biased region" description="Basic and acidic residues" evidence="10">
    <location>
        <begin position="18"/>
        <end position="28"/>
    </location>
</feature>
<keyword evidence="12" id="KW-1185">Reference proteome</keyword>
<keyword evidence="2 9" id="KW-0813">Transport</keyword>
<accession>A0AAD8BSL1</accession>
<feature type="transmembrane region" description="Helical" evidence="9">
    <location>
        <begin position="138"/>
        <end position="159"/>
    </location>
</feature>
<feature type="transmembrane region" description="Helical" evidence="9">
    <location>
        <begin position="70"/>
        <end position="88"/>
    </location>
</feature>
<dbReference type="AlphaFoldDB" id="A0AAD8BSL1"/>
<organism evidence="11 12">
    <name type="scientific">Biomphalaria pfeifferi</name>
    <name type="common">Bloodfluke planorb</name>
    <name type="synonym">Freshwater snail</name>
    <dbReference type="NCBI Taxonomy" id="112525"/>
    <lineage>
        <taxon>Eukaryota</taxon>
        <taxon>Metazoa</taxon>
        <taxon>Spiralia</taxon>
        <taxon>Lophotrochozoa</taxon>
        <taxon>Mollusca</taxon>
        <taxon>Gastropoda</taxon>
        <taxon>Heterobranchia</taxon>
        <taxon>Euthyneura</taxon>
        <taxon>Panpulmonata</taxon>
        <taxon>Hygrophila</taxon>
        <taxon>Lymnaeoidea</taxon>
        <taxon>Planorbidae</taxon>
        <taxon>Biomphalaria</taxon>
    </lineage>
</organism>
<protein>
    <recommendedName>
        <fullName evidence="9">Innexin</fullName>
    </recommendedName>
</protein>
<evidence type="ECO:0000313" key="12">
    <source>
        <dbReference type="Proteomes" id="UP001233172"/>
    </source>
</evidence>
<evidence type="ECO:0000256" key="1">
    <source>
        <dbReference type="ARBA" id="ARBA00004651"/>
    </source>
</evidence>
<evidence type="ECO:0000256" key="4">
    <source>
        <dbReference type="ARBA" id="ARBA00022692"/>
    </source>
</evidence>
<dbReference type="InterPro" id="IPR000990">
    <property type="entry name" value="Innexin"/>
</dbReference>
<keyword evidence="5 9" id="KW-1133">Transmembrane helix</keyword>
<gene>
    <name evidence="9" type="primary">inx</name>
    <name evidence="11" type="ORF">Bpfe_010615</name>
</gene>